<feature type="transmembrane region" description="Helical" evidence="1">
    <location>
        <begin position="86"/>
        <end position="111"/>
    </location>
</feature>
<feature type="transmembrane region" description="Helical" evidence="1">
    <location>
        <begin position="153"/>
        <end position="174"/>
    </location>
</feature>
<name>A0ABP0IUC6_9DINO</name>
<reference evidence="3 5" key="1">
    <citation type="submission" date="2024-02" db="EMBL/GenBank/DDBJ databases">
        <authorList>
            <person name="Chen Y."/>
            <person name="Shah S."/>
            <person name="Dougan E. K."/>
            <person name="Thang M."/>
            <person name="Chan C."/>
        </authorList>
    </citation>
    <scope>NUCLEOTIDE SEQUENCE [LARGE SCALE GENOMIC DNA]</scope>
</reference>
<organism evidence="3 5">
    <name type="scientific">Durusdinium trenchii</name>
    <dbReference type="NCBI Taxonomy" id="1381693"/>
    <lineage>
        <taxon>Eukaryota</taxon>
        <taxon>Sar</taxon>
        <taxon>Alveolata</taxon>
        <taxon>Dinophyceae</taxon>
        <taxon>Suessiales</taxon>
        <taxon>Symbiodiniaceae</taxon>
        <taxon>Durusdinium</taxon>
    </lineage>
</organism>
<accession>A0ABP0IUC6</accession>
<evidence type="ECO:0000313" key="3">
    <source>
        <dbReference type="EMBL" id="CAK9005685.1"/>
    </source>
</evidence>
<evidence type="ECO:0000313" key="4">
    <source>
        <dbReference type="EMBL" id="CAK9006051.1"/>
    </source>
</evidence>
<dbReference type="Proteomes" id="UP001642464">
    <property type="component" value="Unassembled WGS sequence"/>
</dbReference>
<dbReference type="InterPro" id="IPR006694">
    <property type="entry name" value="Fatty_acid_hydroxylase"/>
</dbReference>
<evidence type="ECO:0000259" key="2">
    <source>
        <dbReference type="Pfam" id="PF04116"/>
    </source>
</evidence>
<dbReference type="Pfam" id="PF04116">
    <property type="entry name" value="FA_hydroxylase"/>
    <property type="match status" value="1"/>
</dbReference>
<keyword evidence="5" id="KW-1185">Reference proteome</keyword>
<comment type="caution">
    <text evidence="3">The sequence shown here is derived from an EMBL/GenBank/DDBJ whole genome shotgun (WGS) entry which is preliminary data.</text>
</comment>
<proteinExistence type="predicted"/>
<keyword evidence="1" id="KW-0472">Membrane</keyword>
<dbReference type="EMBL" id="CAXAMM010005002">
    <property type="protein sequence ID" value="CAK9005685.1"/>
    <property type="molecule type" value="Genomic_DNA"/>
</dbReference>
<feature type="domain" description="Fatty acid hydroxylase" evidence="2">
    <location>
        <begin position="242"/>
        <end position="363"/>
    </location>
</feature>
<sequence length="424" mass="49070">MGVSEALRYAEINVALLQCFVSGMFTLQKLPHELWSCSEDKQIHVPAEVCQEYEGKVATLASKIRRSTPPERRVVSTHTLLVLHRILWILTAMASDNLGIFLLVGCVQFVVAPYSLAVSFMLGVMQFLTHVLGHLLSALVIHFLPLPDFSLEITYGFNVAFLSLDFLVTAYYALWENSDGRPKHLPLWKELQHMIYGTFNGKGYILLLLLMCKGSRVSLSWILLDAVLGISPLVNNPLQSTILAWESLFYHIHRLGHLPTVYEHAHRTHHHLTDGTAWDAHLFSGAGFPEEFFFLLLDILMLRSGVPVPCMTYRLLKHQLANKDAHQRREGPYEEEQYHQDHHLHHRANYGFNRPMLDMIFNTYKRTEKEWLDVNHARYKKEILPDGNIVIHMKVDKQPFPELSRQNKAWWQLRLRQALRKWLG</sequence>
<evidence type="ECO:0000256" key="1">
    <source>
        <dbReference type="SAM" id="Phobius"/>
    </source>
</evidence>
<evidence type="ECO:0000313" key="5">
    <source>
        <dbReference type="Proteomes" id="UP001642464"/>
    </source>
</evidence>
<gene>
    <name evidence="3" type="ORF">SCF082_LOCUS8701</name>
    <name evidence="4" type="ORF">SCF082_LOCUS8857</name>
</gene>
<feature type="transmembrane region" description="Helical" evidence="1">
    <location>
        <begin position="117"/>
        <end position="141"/>
    </location>
</feature>
<keyword evidence="1" id="KW-1133">Transmembrane helix</keyword>
<keyword evidence="1" id="KW-0812">Transmembrane</keyword>
<protein>
    <recommendedName>
        <fullName evidence="2">Fatty acid hydroxylase domain-containing protein</fullName>
    </recommendedName>
</protein>
<dbReference type="EMBL" id="CAXAMM010005113">
    <property type="protein sequence ID" value="CAK9006051.1"/>
    <property type="molecule type" value="Genomic_DNA"/>
</dbReference>